<dbReference type="PANTHER" id="PTHR21664:SF1">
    <property type="entry name" value="NUDC DOMAIN-CONTAINING PROTEIN 1"/>
    <property type="match status" value="1"/>
</dbReference>
<dbReference type="GO" id="GO:0005634">
    <property type="term" value="C:nucleus"/>
    <property type="evidence" value="ECO:0007669"/>
    <property type="project" value="UniProtKB-SubCell"/>
</dbReference>
<dbReference type="GO" id="GO:0005737">
    <property type="term" value="C:cytoplasm"/>
    <property type="evidence" value="ECO:0007669"/>
    <property type="project" value="UniProtKB-SubCell"/>
</dbReference>
<dbReference type="GeneID" id="105890373"/>
<feature type="domain" description="CS" evidence="6">
    <location>
        <begin position="275"/>
        <end position="364"/>
    </location>
</feature>
<evidence type="ECO:0000256" key="2">
    <source>
        <dbReference type="ARBA" id="ARBA00004496"/>
    </source>
</evidence>
<protein>
    <recommendedName>
        <fullName evidence="3">NudC domain-containing protein 1</fullName>
    </recommendedName>
</protein>
<dbReference type="CTD" id="84955"/>
<keyword evidence="7" id="KW-1185">Reference proteome</keyword>
<dbReference type="Gene3D" id="2.60.40.790">
    <property type="match status" value="1"/>
</dbReference>
<dbReference type="InterPro" id="IPR037895">
    <property type="entry name" value="NUDCD1"/>
</dbReference>
<comment type="subcellular location">
    <subcellularLocation>
        <location evidence="2">Cytoplasm</location>
    </subcellularLocation>
    <subcellularLocation>
        <location evidence="1">Nucleus</location>
    </subcellularLocation>
</comment>
<gene>
    <name evidence="8" type="primary">nudcd1</name>
</gene>
<dbReference type="InterPro" id="IPR007052">
    <property type="entry name" value="CS_dom"/>
</dbReference>
<keyword evidence="5" id="KW-0539">Nucleus</keyword>
<evidence type="ECO:0000313" key="8">
    <source>
        <dbReference type="RefSeq" id="XP_031442468.1"/>
    </source>
</evidence>
<evidence type="ECO:0000256" key="1">
    <source>
        <dbReference type="ARBA" id="ARBA00004123"/>
    </source>
</evidence>
<evidence type="ECO:0000256" key="5">
    <source>
        <dbReference type="ARBA" id="ARBA00023242"/>
    </source>
</evidence>
<accession>A0A6P8GVD1</accession>
<organism evidence="7 8">
    <name type="scientific">Clupea harengus</name>
    <name type="common">Atlantic herring</name>
    <dbReference type="NCBI Taxonomy" id="7950"/>
    <lineage>
        <taxon>Eukaryota</taxon>
        <taxon>Metazoa</taxon>
        <taxon>Chordata</taxon>
        <taxon>Craniata</taxon>
        <taxon>Vertebrata</taxon>
        <taxon>Euteleostomi</taxon>
        <taxon>Actinopterygii</taxon>
        <taxon>Neopterygii</taxon>
        <taxon>Teleostei</taxon>
        <taxon>Clupei</taxon>
        <taxon>Clupeiformes</taxon>
        <taxon>Clupeoidei</taxon>
        <taxon>Clupeidae</taxon>
        <taxon>Clupea</taxon>
    </lineage>
</organism>
<proteinExistence type="predicted"/>
<dbReference type="OrthoDB" id="428655at2759"/>
<evidence type="ECO:0000256" key="3">
    <source>
        <dbReference type="ARBA" id="ARBA00018915"/>
    </source>
</evidence>
<dbReference type="SUPFAM" id="SSF49764">
    <property type="entry name" value="HSP20-like chaperones"/>
    <property type="match status" value="1"/>
</dbReference>
<keyword evidence="4" id="KW-0963">Cytoplasm</keyword>
<reference evidence="8" key="1">
    <citation type="submission" date="2025-08" db="UniProtKB">
        <authorList>
            <consortium name="RefSeq"/>
        </authorList>
    </citation>
    <scope>IDENTIFICATION</scope>
</reference>
<sequence length="584" mass="65537">MASSNYSLKVNRELLDPKFESYRLSLDPLPTYTIELDAAVAEVKLKDSQYTLDHVRAFGMYNYLHLDPWYEDSVYFVDSKGRLLNLTVTLDTALGKPREVFRLPSDPEQCPERVCASLSLTSATWAALSDGAGTLYLLRTGNRGEGALNKWELLFSERLGEPFSVLHSLSHVQGTLHCLELLLLRLIKEPGDARGSGFTACLEWVTIASHTTQAEERKYEVKKRRVMKGQSVPHYAALEPQGRGLMVAAEKPFKFTEVDSVPVEEPPAEPMDTDNTDPIYFWQQTESDLTVHLRLPEGVTKDAVCFRLTAEQLSVGVQGSEPLLVGALHAPVDPEASTWTLENMKSLEISLQKREEGPVWPELVLGDRRGEYVVNEEQVALIHERLSHLTTDDLANAEKDKPPCNPQELEDCDVCPEDSFSLMRFDADTLKPSHVVNLGSHQYLFSVDVSPTDMPCLCLRHDVDALLWQPRPGQPDALWEHIATFNALGYVQASKRDKKFATCAPDSSFAALGECLRRVFLYRQPSPVDTVLFNRKEGRQVGQVAKQQVASLDTNEPMLGFRASRERLYVLTSSSLFVLKINNQ</sequence>
<dbReference type="RefSeq" id="XP_031442468.1">
    <property type="nucleotide sequence ID" value="XM_031586608.2"/>
</dbReference>
<evidence type="ECO:0000259" key="6">
    <source>
        <dbReference type="PROSITE" id="PS51203"/>
    </source>
</evidence>
<name>A0A6P8GVD1_CLUHA</name>
<dbReference type="AlphaFoldDB" id="A0A6P8GVD1"/>
<dbReference type="Pfam" id="PF04969">
    <property type="entry name" value="CS"/>
    <property type="match status" value="1"/>
</dbReference>
<evidence type="ECO:0000313" key="7">
    <source>
        <dbReference type="Proteomes" id="UP000515152"/>
    </source>
</evidence>
<dbReference type="Proteomes" id="UP000515152">
    <property type="component" value="Chromosome 19"/>
</dbReference>
<evidence type="ECO:0000256" key="4">
    <source>
        <dbReference type="ARBA" id="ARBA00022490"/>
    </source>
</evidence>
<dbReference type="PROSITE" id="PS51203">
    <property type="entry name" value="CS"/>
    <property type="match status" value="1"/>
</dbReference>
<dbReference type="PANTHER" id="PTHR21664">
    <property type="entry name" value="CHRONIC MYELOGENOUS LEUKEMIA TUMOR ANTIGEN 66"/>
    <property type="match status" value="1"/>
</dbReference>
<dbReference type="KEGG" id="char:105890373"/>
<dbReference type="InterPro" id="IPR008978">
    <property type="entry name" value="HSP20-like_chaperone"/>
</dbReference>